<dbReference type="EMBL" id="MU151054">
    <property type="protein sequence ID" value="KAF9454359.1"/>
    <property type="molecule type" value="Genomic_DNA"/>
</dbReference>
<dbReference type="AlphaFoldDB" id="A0A9P6CAQ0"/>
<organism evidence="3 4">
    <name type="scientific">Macrolepiota fuliginosa MF-IS2</name>
    <dbReference type="NCBI Taxonomy" id="1400762"/>
    <lineage>
        <taxon>Eukaryota</taxon>
        <taxon>Fungi</taxon>
        <taxon>Dikarya</taxon>
        <taxon>Basidiomycota</taxon>
        <taxon>Agaricomycotina</taxon>
        <taxon>Agaricomycetes</taxon>
        <taxon>Agaricomycetidae</taxon>
        <taxon>Agaricales</taxon>
        <taxon>Agaricineae</taxon>
        <taxon>Agaricaceae</taxon>
        <taxon>Macrolepiota</taxon>
    </lineage>
</organism>
<gene>
    <name evidence="3" type="ORF">P691DRAFT_692489</name>
</gene>
<evidence type="ECO:0000256" key="1">
    <source>
        <dbReference type="SAM" id="Coils"/>
    </source>
</evidence>
<feature type="compositionally biased region" description="Polar residues" evidence="2">
    <location>
        <begin position="187"/>
        <end position="200"/>
    </location>
</feature>
<feature type="compositionally biased region" description="Polar residues" evidence="2">
    <location>
        <begin position="325"/>
        <end position="335"/>
    </location>
</feature>
<feature type="compositionally biased region" description="Polar residues" evidence="2">
    <location>
        <begin position="1"/>
        <end position="14"/>
    </location>
</feature>
<accession>A0A9P6CAQ0</accession>
<protein>
    <recommendedName>
        <fullName evidence="5">SWI5-dependent HO expression protein 3</fullName>
    </recommendedName>
</protein>
<feature type="region of interest" description="Disordered" evidence="2">
    <location>
        <begin position="180"/>
        <end position="240"/>
    </location>
</feature>
<name>A0A9P6CAQ0_9AGAR</name>
<dbReference type="OrthoDB" id="6088208at2759"/>
<feature type="coiled-coil region" evidence="1">
    <location>
        <begin position="406"/>
        <end position="476"/>
    </location>
</feature>
<feature type="compositionally biased region" description="Low complexity" evidence="2">
    <location>
        <begin position="209"/>
        <end position="236"/>
    </location>
</feature>
<comment type="caution">
    <text evidence="3">The sequence shown here is derived from an EMBL/GenBank/DDBJ whole genome shotgun (WGS) entry which is preliminary data.</text>
</comment>
<proteinExistence type="predicted"/>
<keyword evidence="4" id="KW-1185">Reference proteome</keyword>
<reference evidence="3" key="1">
    <citation type="submission" date="2020-11" db="EMBL/GenBank/DDBJ databases">
        <authorList>
            <consortium name="DOE Joint Genome Institute"/>
            <person name="Ahrendt S."/>
            <person name="Riley R."/>
            <person name="Andreopoulos W."/>
            <person name="Labutti K."/>
            <person name="Pangilinan J."/>
            <person name="Ruiz-Duenas F.J."/>
            <person name="Barrasa J.M."/>
            <person name="Sanchez-Garcia M."/>
            <person name="Camarero S."/>
            <person name="Miyauchi S."/>
            <person name="Serrano A."/>
            <person name="Linde D."/>
            <person name="Babiker R."/>
            <person name="Drula E."/>
            <person name="Ayuso-Fernandez I."/>
            <person name="Pacheco R."/>
            <person name="Padilla G."/>
            <person name="Ferreira P."/>
            <person name="Barriuso J."/>
            <person name="Kellner H."/>
            <person name="Castanera R."/>
            <person name="Alfaro M."/>
            <person name="Ramirez L."/>
            <person name="Pisabarro A.G."/>
            <person name="Kuo A."/>
            <person name="Tritt A."/>
            <person name="Lipzen A."/>
            <person name="He G."/>
            <person name="Yan M."/>
            <person name="Ng V."/>
            <person name="Cullen D."/>
            <person name="Martin F."/>
            <person name="Rosso M.-N."/>
            <person name="Henrissat B."/>
            <person name="Hibbett D."/>
            <person name="Martinez A.T."/>
            <person name="Grigoriev I.V."/>
        </authorList>
    </citation>
    <scope>NUCLEOTIDE SEQUENCE</scope>
    <source>
        <strain evidence="3">MF-IS2</strain>
    </source>
</reference>
<evidence type="ECO:0000313" key="4">
    <source>
        <dbReference type="Proteomes" id="UP000807342"/>
    </source>
</evidence>
<keyword evidence="1" id="KW-0175">Coiled coil</keyword>
<feature type="region of interest" description="Disordered" evidence="2">
    <location>
        <begin position="1"/>
        <end position="39"/>
    </location>
</feature>
<feature type="region of interest" description="Disordered" evidence="2">
    <location>
        <begin position="481"/>
        <end position="516"/>
    </location>
</feature>
<feature type="compositionally biased region" description="Low complexity" evidence="2">
    <location>
        <begin position="15"/>
        <end position="32"/>
    </location>
</feature>
<evidence type="ECO:0000256" key="2">
    <source>
        <dbReference type="SAM" id="MobiDB-lite"/>
    </source>
</evidence>
<feature type="region of interest" description="Disordered" evidence="2">
    <location>
        <begin position="324"/>
        <end position="350"/>
    </location>
</feature>
<evidence type="ECO:0000313" key="3">
    <source>
        <dbReference type="EMBL" id="KAF9454359.1"/>
    </source>
</evidence>
<evidence type="ECO:0008006" key="5">
    <source>
        <dbReference type="Google" id="ProtNLM"/>
    </source>
</evidence>
<dbReference type="Proteomes" id="UP000807342">
    <property type="component" value="Unassembled WGS sequence"/>
</dbReference>
<sequence>MSSSPVPITNKPAQSSRPSSRSSLRSHSPSYSFDDPVHVRNQISSLKHTIRHQQAQLHSLENIIRAGPRPYSSDLSMSMSSDDTATLVASPSAPPSAYAVPTSKKAKRRSSYDVLQGIAGPESNLPLPKRVDDANDDVIREGIPMSFGSPPAILAARRPSSPTRSLSRIPVSAVGNARALADDGHTNHNFTTPTRQSIGITKSPPPSPNTLNLAFNSSSASLNPPSPSPRRLSSTPGGTTKVLADLQAGVINARNALENTKSQLRLSQRTVASLTRKVEDLKEVEERLRIENEGLNNVVARKERLLQEVLERARKAEAEATTLKQSLKQETSTSKKTIREMESQLSESTALSKKSEREYITLRDSVKGLVESWKHDTESLRGDMKKREERWKKEVDGVGKKYRDLVQNVKEREKVWEEEFKRVREEDRQLGKEVEGVWEKRVKEMEGQVERSQKSCKKAESTAQELAIELAILRKRMKSVRAPTINGDMSANDQQQQSTSTSNASDTSPQEENVPP</sequence>
<feature type="compositionally biased region" description="Low complexity" evidence="2">
    <location>
        <begin position="490"/>
        <end position="508"/>
    </location>
</feature>